<dbReference type="Gene3D" id="2.20.100.10">
    <property type="entry name" value="Thrombospondin type-1 (TSP1) repeat"/>
    <property type="match status" value="1"/>
</dbReference>
<dbReference type="InterPro" id="IPR036383">
    <property type="entry name" value="TSP1_rpt_sf"/>
</dbReference>
<evidence type="ECO:0000256" key="1">
    <source>
        <dbReference type="SAM" id="MobiDB-lite"/>
    </source>
</evidence>
<sequence length="381" mass="40600">MLFDPRNVIRLESQGWTGVLVEPPPTAEPLISTRRPPRLCSPSQPLRSPSVSTRERSPQVPDPRGSKASTPTREGLAEAWPKPCSLGPRNPVVGQRHPGAERPPPLGCRETSWELGKWTHCSDTCGHLEARIQRPQCLMANGQEISEAFCYQLQKPRAAFQPCNNRDCPPEGRERGWGHWRPGFVGASNCVGCTQGAVGNFWGFAAGVSGVPRVTAVSGAKCVSGATSVSGIVNVAGGPLPRVLGVPRVRRVLDVRRVPWEPRMLQVEGGATGSLEVSLVSQVSGVPWVWWLSGVNDVQQVSGVQRIPRVQKMPLVKRVAPGSHKADGCHGCCWCHGVSGVMGVTSTSGATGVWGVSGVVDATGILVELASPLVSQVLLLS</sequence>
<gene>
    <name evidence="2" type="ORF">MRATA1EN1_LOCUS6716</name>
</gene>
<name>A0ABN8YDD3_RANTA</name>
<feature type="compositionally biased region" description="Polar residues" evidence="1">
    <location>
        <begin position="41"/>
        <end position="52"/>
    </location>
</feature>
<dbReference type="Proteomes" id="UP001176941">
    <property type="component" value="Chromosome 16"/>
</dbReference>
<dbReference type="InterPro" id="IPR000884">
    <property type="entry name" value="TSP1_rpt"/>
</dbReference>
<proteinExistence type="predicted"/>
<dbReference type="EMBL" id="OX459952">
    <property type="protein sequence ID" value="CAI9157754.1"/>
    <property type="molecule type" value="Genomic_DNA"/>
</dbReference>
<feature type="region of interest" description="Disordered" evidence="1">
    <location>
        <begin position="19"/>
        <end position="105"/>
    </location>
</feature>
<keyword evidence="3" id="KW-1185">Reference proteome</keyword>
<reference evidence="2" key="1">
    <citation type="submission" date="2023-04" db="EMBL/GenBank/DDBJ databases">
        <authorList>
            <consortium name="ELIXIR-Norway"/>
        </authorList>
    </citation>
    <scope>NUCLEOTIDE SEQUENCE [LARGE SCALE GENOMIC DNA]</scope>
</reference>
<evidence type="ECO:0000313" key="3">
    <source>
        <dbReference type="Proteomes" id="UP001176941"/>
    </source>
</evidence>
<dbReference type="PROSITE" id="PS50092">
    <property type="entry name" value="TSP1"/>
    <property type="match status" value="1"/>
</dbReference>
<dbReference type="SUPFAM" id="SSF82895">
    <property type="entry name" value="TSP-1 type 1 repeat"/>
    <property type="match status" value="1"/>
</dbReference>
<evidence type="ECO:0000313" key="2">
    <source>
        <dbReference type="EMBL" id="CAI9157754.1"/>
    </source>
</evidence>
<accession>A0ABN8YDD3</accession>
<protein>
    <submittedName>
        <fullName evidence="2">Uncharacterized protein</fullName>
    </submittedName>
</protein>
<dbReference type="Pfam" id="PF19030">
    <property type="entry name" value="TSP1_ADAMTS"/>
    <property type="match status" value="1"/>
</dbReference>
<organism evidence="2 3">
    <name type="scientific">Rangifer tarandus platyrhynchus</name>
    <name type="common">Svalbard reindeer</name>
    <dbReference type="NCBI Taxonomy" id="3082113"/>
    <lineage>
        <taxon>Eukaryota</taxon>
        <taxon>Metazoa</taxon>
        <taxon>Chordata</taxon>
        <taxon>Craniata</taxon>
        <taxon>Vertebrata</taxon>
        <taxon>Euteleostomi</taxon>
        <taxon>Mammalia</taxon>
        <taxon>Eutheria</taxon>
        <taxon>Laurasiatheria</taxon>
        <taxon>Artiodactyla</taxon>
        <taxon>Ruminantia</taxon>
        <taxon>Pecora</taxon>
        <taxon>Cervidae</taxon>
        <taxon>Odocoileinae</taxon>
        <taxon>Rangifer</taxon>
    </lineage>
</organism>